<dbReference type="InterPro" id="IPR043129">
    <property type="entry name" value="ATPase_NBD"/>
</dbReference>
<reference evidence="2 3" key="1">
    <citation type="journal article" date="2014" name="Int. J. Syst. Evol. Microbiol.">
        <title>Phaeodactylibacter xiamenensis gen. nov., sp. nov., a member of the family Saprospiraceae isolated from the marine alga Phaeodactylum tricornutum.</title>
        <authorList>
            <person name="Chen Z.Jr."/>
            <person name="Lei X."/>
            <person name="Lai Q."/>
            <person name="Li Y."/>
            <person name="Zhang B."/>
            <person name="Zhang J."/>
            <person name="Zhang H."/>
            <person name="Yang L."/>
            <person name="Zheng W."/>
            <person name="Tian Y."/>
            <person name="Yu Z."/>
            <person name="Xu H.Jr."/>
            <person name="Zheng T."/>
        </authorList>
    </citation>
    <scope>NUCLEOTIDE SEQUENCE [LARGE SCALE GENOMIC DNA]</scope>
    <source>
        <strain evidence="2 3">KD52</strain>
    </source>
</reference>
<sequence>MARILHIETATDICSIAVSDGLELLSIQTADGVRQHAAQITLLIQSVLGQARFSLSELDAVSVSSGPGSYTSLRVGTSTAKGICYTLDKPLIAVDTLQSLALASLNMEREEGLYLPMIDARRMEVYTARFDATNEQLTEAAPLIVAADTFQEELDKGIPLILSGNGAEKCKKILPASGIVYSPVVCSAAHLIPLALQRYEAEQFENVAYYSPFYLKPPNVTKSKKKLL</sequence>
<dbReference type="PANTHER" id="PTHR11735">
    <property type="entry name" value="TRNA N6-ADENOSINE THREONYLCARBAMOYLTRANSFERASE"/>
    <property type="match status" value="1"/>
</dbReference>
<dbReference type="Gene3D" id="3.30.420.40">
    <property type="match status" value="2"/>
</dbReference>
<keyword evidence="3" id="KW-1185">Reference proteome</keyword>
<dbReference type="PANTHER" id="PTHR11735:SF11">
    <property type="entry name" value="TRNA THREONYLCARBAMOYLADENOSINE BIOSYNTHESIS PROTEIN TSAB"/>
    <property type="match status" value="1"/>
</dbReference>
<evidence type="ECO:0000313" key="3">
    <source>
        <dbReference type="Proteomes" id="UP000029736"/>
    </source>
</evidence>
<accession>A0A098SER5</accession>
<dbReference type="GO" id="GO:0005829">
    <property type="term" value="C:cytosol"/>
    <property type="evidence" value="ECO:0007669"/>
    <property type="project" value="TreeGrafter"/>
</dbReference>
<dbReference type="CDD" id="cd24032">
    <property type="entry name" value="ASKHA_NBD_TsaB"/>
    <property type="match status" value="1"/>
</dbReference>
<dbReference type="AlphaFoldDB" id="A0A098SER5"/>
<protein>
    <recommendedName>
        <fullName evidence="1">Gcp-like domain-containing protein</fullName>
    </recommendedName>
</protein>
<dbReference type="SUPFAM" id="SSF53067">
    <property type="entry name" value="Actin-like ATPase domain"/>
    <property type="match status" value="2"/>
</dbReference>
<proteinExistence type="predicted"/>
<dbReference type="Proteomes" id="UP000029736">
    <property type="component" value="Unassembled WGS sequence"/>
</dbReference>
<dbReference type="STRING" id="1524460.IX84_03770"/>
<organism evidence="2 3">
    <name type="scientific">Phaeodactylibacter xiamenensis</name>
    <dbReference type="NCBI Taxonomy" id="1524460"/>
    <lineage>
        <taxon>Bacteria</taxon>
        <taxon>Pseudomonadati</taxon>
        <taxon>Bacteroidota</taxon>
        <taxon>Saprospiria</taxon>
        <taxon>Saprospirales</taxon>
        <taxon>Haliscomenobacteraceae</taxon>
        <taxon>Phaeodactylibacter</taxon>
    </lineage>
</organism>
<dbReference type="Pfam" id="PF00814">
    <property type="entry name" value="TsaD"/>
    <property type="match status" value="1"/>
</dbReference>
<dbReference type="InterPro" id="IPR022496">
    <property type="entry name" value="T6A_TsaB"/>
</dbReference>
<evidence type="ECO:0000259" key="1">
    <source>
        <dbReference type="Pfam" id="PF00814"/>
    </source>
</evidence>
<dbReference type="NCBIfam" id="TIGR03725">
    <property type="entry name" value="T6A_YeaZ"/>
    <property type="match status" value="1"/>
</dbReference>
<comment type="caution">
    <text evidence="2">The sequence shown here is derived from an EMBL/GenBank/DDBJ whole genome shotgun (WGS) entry which is preliminary data.</text>
</comment>
<dbReference type="InterPro" id="IPR000905">
    <property type="entry name" value="Gcp-like_dom"/>
</dbReference>
<name>A0A098SER5_9BACT</name>
<evidence type="ECO:0000313" key="2">
    <source>
        <dbReference type="EMBL" id="KGE89437.1"/>
    </source>
</evidence>
<gene>
    <name evidence="2" type="ORF">IX84_03770</name>
</gene>
<dbReference type="GO" id="GO:0002949">
    <property type="term" value="P:tRNA threonylcarbamoyladenosine modification"/>
    <property type="evidence" value="ECO:0007669"/>
    <property type="project" value="InterPro"/>
</dbReference>
<feature type="domain" description="Gcp-like" evidence="1">
    <location>
        <begin position="34"/>
        <end position="154"/>
    </location>
</feature>
<dbReference type="EMBL" id="JPOS01000010">
    <property type="protein sequence ID" value="KGE89437.1"/>
    <property type="molecule type" value="Genomic_DNA"/>
</dbReference>